<gene>
    <name evidence="2" type="ORF">IV02_13220</name>
</gene>
<evidence type="ECO:0000256" key="1">
    <source>
        <dbReference type="SAM" id="Phobius"/>
    </source>
</evidence>
<feature type="transmembrane region" description="Helical" evidence="1">
    <location>
        <begin position="47"/>
        <end position="70"/>
    </location>
</feature>
<protein>
    <recommendedName>
        <fullName evidence="4">Transporter suffix domain-containing protein</fullName>
    </recommendedName>
</protein>
<dbReference type="NCBIfam" id="NF033684">
    <property type="entry name" value="suffix_2_RND"/>
    <property type="match status" value="1"/>
</dbReference>
<comment type="caution">
    <text evidence="2">The sequence shown here is derived from an EMBL/GenBank/DDBJ whole genome shotgun (WGS) entry which is preliminary data.</text>
</comment>
<reference evidence="2 3" key="1">
    <citation type="submission" date="2014-07" db="EMBL/GenBank/DDBJ databases">
        <title>Draft Genome Sequences of Environmental Pseudomonas syringae strains.</title>
        <authorList>
            <person name="Baltrus D.A."/>
            <person name="Berge O."/>
            <person name="Morris C."/>
        </authorList>
    </citation>
    <scope>NUCLEOTIDE SEQUENCE [LARGE SCALE GENOMIC DNA]</scope>
    <source>
        <strain evidence="2 3">CEB003</strain>
    </source>
</reference>
<feature type="transmembrane region" description="Helical" evidence="1">
    <location>
        <begin position="20"/>
        <end position="41"/>
    </location>
</feature>
<keyword evidence="1" id="KW-1133">Transmembrane helix</keyword>
<proteinExistence type="predicted"/>
<keyword evidence="1" id="KW-0472">Membrane</keyword>
<keyword evidence="1" id="KW-0812">Transmembrane</keyword>
<name>A0A085V6V6_PSESX</name>
<dbReference type="AlphaFoldDB" id="A0A085V6V6"/>
<evidence type="ECO:0008006" key="4">
    <source>
        <dbReference type="Google" id="ProtNLM"/>
    </source>
</evidence>
<feature type="transmembrane region" description="Helical" evidence="1">
    <location>
        <begin position="134"/>
        <end position="156"/>
    </location>
</feature>
<dbReference type="InterPro" id="IPR047961">
    <property type="entry name" value="Transp_suffix-like"/>
</dbReference>
<dbReference type="PATRIC" id="fig|317.174.peg.2716"/>
<accession>A0A085V6V6</accession>
<feature type="transmembrane region" description="Helical" evidence="1">
    <location>
        <begin position="104"/>
        <end position="122"/>
    </location>
</feature>
<organism evidence="2 3">
    <name type="scientific">Pseudomonas syringae</name>
    <dbReference type="NCBI Taxonomy" id="317"/>
    <lineage>
        <taxon>Bacteria</taxon>
        <taxon>Pseudomonadati</taxon>
        <taxon>Pseudomonadota</taxon>
        <taxon>Gammaproteobacteria</taxon>
        <taxon>Pseudomonadales</taxon>
        <taxon>Pseudomonadaceae</taxon>
        <taxon>Pseudomonas</taxon>
    </lineage>
</organism>
<evidence type="ECO:0000313" key="2">
    <source>
        <dbReference type="EMBL" id="KFE51169.1"/>
    </source>
</evidence>
<evidence type="ECO:0000313" key="3">
    <source>
        <dbReference type="Proteomes" id="UP000028643"/>
    </source>
</evidence>
<sequence>MTMNTQDSVAPHSAGWRFKAGIAIICVMAGSWLTVPVMAALDVPGSRIAALTGILFISNKVLLILVIAIMGKSGFQQLKRSVFGYVSNLAPSADLEVGPTRHKIGVVMFCLPLIAAFLEPYIDTIWPGLRPNLWQAQVLGDAMFVGSFFVLGGNFWDKVRALFIRTARVVNEAAG</sequence>
<dbReference type="EMBL" id="JPQT01000105">
    <property type="protein sequence ID" value="KFE51169.1"/>
    <property type="molecule type" value="Genomic_DNA"/>
</dbReference>
<dbReference type="Proteomes" id="UP000028643">
    <property type="component" value="Unassembled WGS sequence"/>
</dbReference>